<dbReference type="PANTHER" id="PTHR38567">
    <property type="entry name" value="DUF4291 DOMAIN-CONTAINING PROTEIN"/>
    <property type="match status" value="1"/>
</dbReference>
<evidence type="ECO:0000313" key="2">
    <source>
        <dbReference type="Proteomes" id="UP001272242"/>
    </source>
</evidence>
<evidence type="ECO:0000313" key="1">
    <source>
        <dbReference type="EMBL" id="MDY3559437.1"/>
    </source>
</evidence>
<comment type="caution">
    <text evidence="1">The sequence shown here is derived from an EMBL/GenBank/DDBJ whole genome shotgun (WGS) entry which is preliminary data.</text>
</comment>
<dbReference type="Proteomes" id="UP001272242">
    <property type="component" value="Unassembled WGS sequence"/>
</dbReference>
<dbReference type="InterPro" id="IPR025633">
    <property type="entry name" value="DUF4291"/>
</dbReference>
<dbReference type="Pfam" id="PF14124">
    <property type="entry name" value="DUF4291"/>
    <property type="match status" value="1"/>
</dbReference>
<dbReference type="RefSeq" id="WP_320686197.1">
    <property type="nucleotide sequence ID" value="NZ_JAXBLV010000110.1"/>
</dbReference>
<keyword evidence="2" id="KW-1185">Reference proteome</keyword>
<name>A0ABU5EXV1_9BACT</name>
<accession>A0ABU5EXV1</accession>
<reference evidence="2" key="1">
    <citation type="journal article" date="2023" name="Mar. Drugs">
        <title>Gemmata algarum, a Novel Planctomycete Isolated from an Algal Mat, Displays Antimicrobial Activity.</title>
        <authorList>
            <person name="Kumar G."/>
            <person name="Kallscheuer N."/>
            <person name="Kashif M."/>
            <person name="Ahamad S."/>
            <person name="Jagadeeshwari U."/>
            <person name="Pannikurungottu S."/>
            <person name="Haufschild T."/>
            <person name="Kabuu M."/>
            <person name="Sasikala C."/>
            <person name="Jogler C."/>
            <person name="Ramana C."/>
        </authorList>
    </citation>
    <scope>NUCLEOTIDE SEQUENCE [LARGE SCALE GENOMIC DNA]</scope>
    <source>
        <strain evidence="2">JC673</strain>
    </source>
</reference>
<gene>
    <name evidence="1" type="ORF">R5W23_000430</name>
</gene>
<dbReference type="PANTHER" id="PTHR38567:SF1">
    <property type="entry name" value="DUF4291 DOMAIN-CONTAINING PROTEIN"/>
    <property type="match status" value="1"/>
</dbReference>
<proteinExistence type="predicted"/>
<dbReference type="EMBL" id="JAXBLV010000110">
    <property type="protein sequence ID" value="MDY3559437.1"/>
    <property type="molecule type" value="Genomic_DNA"/>
</dbReference>
<sequence>MPLAFEPYPDQVKVWPKDGRHVLAQFDADSIVVYQAYSPAIGRYAIEHGRFGGAFSFERMSWIKPNFLWMMYRSGWGTKENQEIALALRLRRTFFESLLAEAAPSTWDRDLFATSEEWSRAVGRSAVRLQWDPDHHPSGAKLDRRALQLGLRGRVLEAFGTTKLLEVIDLSEFVAQQRERLAARGTSALTTPRERLYTLTDPAIAARLRLADPPHGTNQ</sequence>
<protein>
    <submittedName>
        <fullName evidence="1">DUF4291 domain-containing protein</fullName>
    </submittedName>
</protein>
<organism evidence="1 2">
    <name type="scientific">Gemmata algarum</name>
    <dbReference type="NCBI Taxonomy" id="2975278"/>
    <lineage>
        <taxon>Bacteria</taxon>
        <taxon>Pseudomonadati</taxon>
        <taxon>Planctomycetota</taxon>
        <taxon>Planctomycetia</taxon>
        <taxon>Gemmatales</taxon>
        <taxon>Gemmataceae</taxon>
        <taxon>Gemmata</taxon>
    </lineage>
</organism>